<feature type="region of interest" description="Disordered" evidence="3">
    <location>
        <begin position="25"/>
        <end position="63"/>
    </location>
</feature>
<evidence type="ECO:0000313" key="6">
    <source>
        <dbReference type="EMBL" id="CAI9783761.1"/>
    </source>
</evidence>
<keyword evidence="4" id="KW-0472">Membrane</keyword>
<dbReference type="PANTHER" id="PTHR48064:SF1">
    <property type="entry name" value="RECEPTOR-LIKE PROTEIN 51-RELATED"/>
    <property type="match status" value="1"/>
</dbReference>
<dbReference type="Gene3D" id="3.80.10.10">
    <property type="entry name" value="Ribonuclease Inhibitor"/>
    <property type="match status" value="1"/>
</dbReference>
<evidence type="ECO:0000256" key="1">
    <source>
        <dbReference type="ARBA" id="ARBA00022614"/>
    </source>
</evidence>
<keyword evidence="5" id="KW-0732">Signal</keyword>
<keyword evidence="4" id="KW-0812">Transmembrane</keyword>
<feature type="region of interest" description="Disordered" evidence="3">
    <location>
        <begin position="378"/>
        <end position="409"/>
    </location>
</feature>
<dbReference type="Pfam" id="PF13855">
    <property type="entry name" value="LRR_8"/>
    <property type="match status" value="1"/>
</dbReference>
<feature type="chain" id="PRO_5042230477" description="Receptor-like protein 51" evidence="5">
    <location>
        <begin position="24"/>
        <end position="460"/>
    </location>
</feature>
<dbReference type="AlphaFoldDB" id="A0AAD2ED90"/>
<evidence type="ECO:0000256" key="4">
    <source>
        <dbReference type="SAM" id="Phobius"/>
    </source>
</evidence>
<evidence type="ECO:0008006" key="8">
    <source>
        <dbReference type="Google" id="ProtNLM"/>
    </source>
</evidence>
<protein>
    <recommendedName>
        <fullName evidence="8">Receptor-like protein 51</fullName>
    </recommendedName>
</protein>
<feature type="compositionally biased region" description="Low complexity" evidence="3">
    <location>
        <begin position="54"/>
        <end position="63"/>
    </location>
</feature>
<sequence length="460" mass="49430">MALKPSLLYLLLLSSAAVISSLSHPPTTNVTTISPTHSPSAHTPSPAPTPKKPTTPISNSTSTLDPKQLRALQSLNIPISKDPCSVRPHVFTATACDSSKPFRHLLSLTLSNCSDDVALSLTALKSLSTLNTIQFINCPISPIRFPSELTSNLRSFTCINSLNKLTGIWLSRLQNVSDLTVSRVSITASGPSIILNSMKFLHSVTLSHTNLTGYLPKHCHSNLTTIDLSGNNLKGKIPLSLTHLENLVHLNLSSNSLNGTIPTTFGDLNALQNLSLASNSLSGSIPESLAAVPGLMHLDLGSNKLNGTIPKFIQDMKKLKYLNLEKNSFHGVLPFNATFIKRLEVLKLGENSNLCYNQSILGSKVKLGISPCDKHGLPLSPPSAKDSSDDDSSDSSNDEDYSNVEEKHHSHGPSKIVLGVAIGLSSIIFLIVFLFSNRFAPEMGKMGSVGYMPGQIKPDF</sequence>
<dbReference type="Proteomes" id="UP000834106">
    <property type="component" value="Chromosome 20"/>
</dbReference>
<dbReference type="Pfam" id="PF00560">
    <property type="entry name" value="LRR_1"/>
    <property type="match status" value="2"/>
</dbReference>
<accession>A0AAD2ED90</accession>
<feature type="compositionally biased region" description="Acidic residues" evidence="3">
    <location>
        <begin position="388"/>
        <end position="403"/>
    </location>
</feature>
<proteinExistence type="predicted"/>
<evidence type="ECO:0000256" key="2">
    <source>
        <dbReference type="ARBA" id="ARBA00022737"/>
    </source>
</evidence>
<keyword evidence="7" id="KW-1185">Reference proteome</keyword>
<reference evidence="6" key="1">
    <citation type="submission" date="2023-05" db="EMBL/GenBank/DDBJ databases">
        <authorList>
            <person name="Huff M."/>
        </authorList>
    </citation>
    <scope>NUCLEOTIDE SEQUENCE</scope>
</reference>
<dbReference type="InterPro" id="IPR053038">
    <property type="entry name" value="RLP_Defense"/>
</dbReference>
<evidence type="ECO:0000256" key="5">
    <source>
        <dbReference type="SAM" id="SignalP"/>
    </source>
</evidence>
<gene>
    <name evidence="6" type="ORF">FPE_LOCUS30906</name>
</gene>
<evidence type="ECO:0000313" key="7">
    <source>
        <dbReference type="Proteomes" id="UP000834106"/>
    </source>
</evidence>
<dbReference type="InterPro" id="IPR032675">
    <property type="entry name" value="LRR_dom_sf"/>
</dbReference>
<feature type="compositionally biased region" description="Low complexity" evidence="3">
    <location>
        <begin position="31"/>
        <end position="44"/>
    </location>
</feature>
<dbReference type="FunFam" id="3.80.10.10:FF:000383">
    <property type="entry name" value="Leucine-rich repeat receptor protein kinase EMS1"/>
    <property type="match status" value="1"/>
</dbReference>
<dbReference type="InterPro" id="IPR001611">
    <property type="entry name" value="Leu-rich_rpt"/>
</dbReference>
<keyword evidence="1" id="KW-0433">Leucine-rich repeat</keyword>
<feature type="signal peptide" evidence="5">
    <location>
        <begin position="1"/>
        <end position="23"/>
    </location>
</feature>
<keyword evidence="4" id="KW-1133">Transmembrane helix</keyword>
<evidence type="ECO:0000256" key="3">
    <source>
        <dbReference type="SAM" id="MobiDB-lite"/>
    </source>
</evidence>
<keyword evidence="2" id="KW-0677">Repeat</keyword>
<feature type="transmembrane region" description="Helical" evidence="4">
    <location>
        <begin position="416"/>
        <end position="436"/>
    </location>
</feature>
<dbReference type="PANTHER" id="PTHR48064">
    <property type="entry name" value="OS01G0750400 PROTEIN"/>
    <property type="match status" value="1"/>
</dbReference>
<dbReference type="EMBL" id="OU503055">
    <property type="protein sequence ID" value="CAI9783761.1"/>
    <property type="molecule type" value="Genomic_DNA"/>
</dbReference>
<name>A0AAD2ED90_9LAMI</name>
<organism evidence="6 7">
    <name type="scientific">Fraxinus pennsylvanica</name>
    <dbReference type="NCBI Taxonomy" id="56036"/>
    <lineage>
        <taxon>Eukaryota</taxon>
        <taxon>Viridiplantae</taxon>
        <taxon>Streptophyta</taxon>
        <taxon>Embryophyta</taxon>
        <taxon>Tracheophyta</taxon>
        <taxon>Spermatophyta</taxon>
        <taxon>Magnoliopsida</taxon>
        <taxon>eudicotyledons</taxon>
        <taxon>Gunneridae</taxon>
        <taxon>Pentapetalae</taxon>
        <taxon>asterids</taxon>
        <taxon>lamiids</taxon>
        <taxon>Lamiales</taxon>
        <taxon>Oleaceae</taxon>
        <taxon>Oleeae</taxon>
        <taxon>Fraxinus</taxon>
    </lineage>
</organism>
<dbReference type="SUPFAM" id="SSF52058">
    <property type="entry name" value="L domain-like"/>
    <property type="match status" value="1"/>
</dbReference>